<organism evidence="3 4">
    <name type="scientific">Paenibacillus algorifonticola</name>
    <dbReference type="NCBI Taxonomy" id="684063"/>
    <lineage>
        <taxon>Bacteria</taxon>
        <taxon>Bacillati</taxon>
        <taxon>Bacillota</taxon>
        <taxon>Bacilli</taxon>
        <taxon>Bacillales</taxon>
        <taxon>Paenibacillaceae</taxon>
        <taxon>Paenibacillus</taxon>
    </lineage>
</organism>
<evidence type="ECO:0000313" key="3">
    <source>
        <dbReference type="EMBL" id="SFF42245.1"/>
    </source>
</evidence>
<evidence type="ECO:0000256" key="1">
    <source>
        <dbReference type="SAM" id="MobiDB-lite"/>
    </source>
</evidence>
<dbReference type="AlphaFoldDB" id="A0A1I2IIW5"/>
<dbReference type="SUPFAM" id="SSF117281">
    <property type="entry name" value="Kelch motif"/>
    <property type="match status" value="1"/>
</dbReference>
<keyword evidence="4" id="KW-1185">Reference proteome</keyword>
<dbReference type="InterPro" id="IPR015915">
    <property type="entry name" value="Kelch-typ_b-propeller"/>
</dbReference>
<accession>A0A1I2IIW5</accession>
<dbReference type="InterPro" id="IPR006652">
    <property type="entry name" value="Kelch_1"/>
</dbReference>
<dbReference type="RefSeq" id="WP_046234403.1">
    <property type="nucleotide sequence ID" value="NZ_FONN01000037.1"/>
</dbReference>
<keyword evidence="2" id="KW-0732">Signal</keyword>
<feature type="chain" id="PRO_5010384749" evidence="2">
    <location>
        <begin position="31"/>
        <end position="423"/>
    </location>
</feature>
<feature type="signal peptide" evidence="2">
    <location>
        <begin position="1"/>
        <end position="30"/>
    </location>
</feature>
<dbReference type="Pfam" id="PF24681">
    <property type="entry name" value="Kelch_KLHDC2_KLHL20_DRC7"/>
    <property type="match status" value="1"/>
</dbReference>
<sequence length="423" mass="46958">MVGKFKKIGLFLMVLSMVVTSVVLNPKAEAAETTYEWTIKESITSPRSSPAVVEYNGEIYIFGGAGTGQESFYGTASNLTYKYDPVSDTWTRLADMNTARAAFSATVYQDKIYVIGGYARNTATSKTPRTQSVEIFDPSTNSWSTGVALPAERSWSASAVINDNLYVFGGSDDNNSYQKNVYMLDLEANKWINKTNLPAALFNMDVVQINGKVYLFSGEAVYEYKVDTDSYNKLATINASNSYNNVVAVNGEVYVLSNNKVSKYNFETNTLESVTNMNSTRTQYVSAVVNNNIYVIGGVSNQSPSKAVEMLSIYTPEPTPTPEVTPTPEPTPTPTPVVTPTPTPTPDTNGRAILIITMTNGLEKEYDLSMTEVNAFIDWYDGKDRGIGKERYTFNKTWNMGPFKSRTDYVIFDKILFFEVNEY</sequence>
<protein>
    <submittedName>
        <fullName evidence="3">N-acetylneuraminic acid mutarotase</fullName>
    </submittedName>
</protein>
<dbReference type="SMART" id="SM00612">
    <property type="entry name" value="Kelch"/>
    <property type="match status" value="4"/>
</dbReference>
<evidence type="ECO:0000256" key="2">
    <source>
        <dbReference type="SAM" id="SignalP"/>
    </source>
</evidence>
<dbReference type="Pfam" id="PF01344">
    <property type="entry name" value="Kelch_1"/>
    <property type="match status" value="2"/>
</dbReference>
<proteinExistence type="predicted"/>
<dbReference type="Gene3D" id="2.120.10.80">
    <property type="entry name" value="Kelch-type beta propeller"/>
    <property type="match status" value="2"/>
</dbReference>
<name>A0A1I2IIW5_9BACL</name>
<feature type="compositionally biased region" description="Pro residues" evidence="1">
    <location>
        <begin position="317"/>
        <end position="345"/>
    </location>
</feature>
<dbReference type="PANTHER" id="PTHR45632:SF24">
    <property type="entry name" value="GALACTOSE OXIDASE"/>
    <property type="match status" value="1"/>
</dbReference>
<reference evidence="4" key="1">
    <citation type="submission" date="2016-10" db="EMBL/GenBank/DDBJ databases">
        <authorList>
            <person name="Varghese N."/>
            <person name="Submissions S."/>
        </authorList>
    </citation>
    <scope>NUCLEOTIDE SEQUENCE [LARGE SCALE GENOMIC DNA]</scope>
    <source>
        <strain evidence="4">CGMCC 1.10223</strain>
    </source>
</reference>
<feature type="region of interest" description="Disordered" evidence="1">
    <location>
        <begin position="317"/>
        <end position="350"/>
    </location>
</feature>
<evidence type="ECO:0000313" key="4">
    <source>
        <dbReference type="Proteomes" id="UP000183410"/>
    </source>
</evidence>
<gene>
    <name evidence="3" type="ORF">SAMN04487969_1374</name>
</gene>
<dbReference type="PANTHER" id="PTHR45632">
    <property type="entry name" value="LD33804P"/>
    <property type="match status" value="1"/>
</dbReference>
<dbReference type="EMBL" id="FONN01000037">
    <property type="protein sequence ID" value="SFF42245.1"/>
    <property type="molecule type" value="Genomic_DNA"/>
</dbReference>
<dbReference type="Proteomes" id="UP000183410">
    <property type="component" value="Unassembled WGS sequence"/>
</dbReference>